<evidence type="ECO:0000256" key="1">
    <source>
        <dbReference type="SAM" id="MobiDB-lite"/>
    </source>
</evidence>
<proteinExistence type="predicted"/>
<evidence type="ECO:0000313" key="3">
    <source>
        <dbReference type="EMBL" id="SCU91068.1"/>
    </source>
</evidence>
<dbReference type="Gene3D" id="3.30.160.20">
    <property type="match status" value="1"/>
</dbReference>
<dbReference type="OrthoDB" id="270639at2759"/>
<dbReference type="STRING" id="1230905.A0A1G4JKG5"/>
<evidence type="ECO:0000313" key="4">
    <source>
        <dbReference type="Proteomes" id="UP000191024"/>
    </source>
</evidence>
<dbReference type="InterPro" id="IPR000352">
    <property type="entry name" value="Pep_chain_release_fac_I"/>
</dbReference>
<protein>
    <submittedName>
        <fullName evidence="3">LAMI_0E04610g1_1</fullName>
    </submittedName>
</protein>
<organism evidence="3 4">
    <name type="scientific">Lachancea mirantina</name>
    <dbReference type="NCBI Taxonomy" id="1230905"/>
    <lineage>
        <taxon>Eukaryota</taxon>
        <taxon>Fungi</taxon>
        <taxon>Dikarya</taxon>
        <taxon>Ascomycota</taxon>
        <taxon>Saccharomycotina</taxon>
        <taxon>Saccharomycetes</taxon>
        <taxon>Saccharomycetales</taxon>
        <taxon>Saccharomycetaceae</taxon>
        <taxon>Lachancea</taxon>
    </lineage>
</organism>
<dbReference type="PANTHER" id="PTHR11075:SF54">
    <property type="entry name" value="LARGE RIBOSOMAL SUBUNIT PROTEIN ML62"/>
    <property type="match status" value="1"/>
</dbReference>
<keyword evidence="4" id="KW-1185">Reference proteome</keyword>
<sequence>MNPTLKKLGDKCTVLPETWLRGLSPSTVPKSQFIVKYTRSSGPGGQNVNKVSSKCTLKLNEFSQPTTWIPQEVQQQLISKKMRYYNPTSDTLVIQSDKFRSRDANRQDCLEKLVETIKTTCFFTEPTEQATVDRWNSIKKNSNERRLRNKKLSGQKKKARYEPTFE</sequence>
<accession>A0A1G4JKG5</accession>
<feature type="compositionally biased region" description="Basic residues" evidence="1">
    <location>
        <begin position="147"/>
        <end position="159"/>
    </location>
</feature>
<feature type="domain" description="Prokaryotic-type class I peptide chain release factors" evidence="2">
    <location>
        <begin position="27"/>
        <end position="160"/>
    </location>
</feature>
<dbReference type="Proteomes" id="UP000191024">
    <property type="component" value="Chromosome E"/>
</dbReference>
<dbReference type="GO" id="GO:0005762">
    <property type="term" value="C:mitochondrial large ribosomal subunit"/>
    <property type="evidence" value="ECO:0007669"/>
    <property type="project" value="TreeGrafter"/>
</dbReference>
<dbReference type="EMBL" id="LT598465">
    <property type="protein sequence ID" value="SCU91068.1"/>
    <property type="molecule type" value="Genomic_DNA"/>
</dbReference>
<dbReference type="PANTHER" id="PTHR11075">
    <property type="entry name" value="PEPTIDE CHAIN RELEASE FACTOR"/>
    <property type="match status" value="1"/>
</dbReference>
<gene>
    <name evidence="3" type="ORF">LAMI_0E04610G</name>
</gene>
<evidence type="ECO:0000259" key="2">
    <source>
        <dbReference type="Pfam" id="PF00472"/>
    </source>
</evidence>
<feature type="region of interest" description="Disordered" evidence="1">
    <location>
        <begin position="141"/>
        <end position="166"/>
    </location>
</feature>
<name>A0A1G4JKG5_9SACH</name>
<dbReference type="InterPro" id="IPR052104">
    <property type="entry name" value="Mito_Release_Factor_mL62"/>
</dbReference>
<reference evidence="3 4" key="1">
    <citation type="submission" date="2016-03" db="EMBL/GenBank/DDBJ databases">
        <authorList>
            <person name="Devillers H."/>
        </authorList>
    </citation>
    <scope>NUCLEOTIDE SEQUENCE [LARGE SCALE GENOMIC DNA]</scope>
    <source>
        <strain evidence="3">CBS 11717</strain>
    </source>
</reference>
<dbReference type="AlphaFoldDB" id="A0A1G4JKG5"/>
<dbReference type="GO" id="GO:0004045">
    <property type="term" value="F:peptidyl-tRNA hydrolase activity"/>
    <property type="evidence" value="ECO:0007669"/>
    <property type="project" value="TreeGrafter"/>
</dbReference>
<dbReference type="SUPFAM" id="SSF110916">
    <property type="entry name" value="Peptidyl-tRNA hydrolase domain-like"/>
    <property type="match status" value="1"/>
</dbReference>
<dbReference type="Pfam" id="PF00472">
    <property type="entry name" value="RF-1"/>
    <property type="match status" value="1"/>
</dbReference>
<dbReference type="GO" id="GO:0016150">
    <property type="term" value="F:translation release factor activity, codon nonspecific"/>
    <property type="evidence" value="ECO:0007669"/>
    <property type="project" value="TreeGrafter"/>
</dbReference>
<dbReference type="GO" id="GO:0070126">
    <property type="term" value="P:mitochondrial translational termination"/>
    <property type="evidence" value="ECO:0007669"/>
    <property type="project" value="TreeGrafter"/>
</dbReference>